<name>A0A7U2FBZ9_PHANO</name>
<protein>
    <recommendedName>
        <fullName evidence="1">Heterokaryon incompatibility domain-containing protein</fullName>
    </recommendedName>
</protein>
<sequence length="608" mass="69759">MPALRRSYTYSTLPQGDVFRYLVLQPGVKDDPLVCNLQTDAISNAEYDAVSYVWGTSVRDHHIKCDDHDLMITEALSKVLKRVRLPDKPRALWADSICINQDNPQDKGHQVGLMGKIYRFAKSVLIYIGSDDDSHGPAVISLLEDVNQMIEDTCQQIDMSWNSFPEDSAEETPFWRDPRWNSLHVFVSQSWFDRAWVVQEAALAHRAQVIWGQSLLEWEKLMRLYIWFTTRGGQIYYGKGFDSVQINAHLDVYLETHKDFGRAFYTQMSWGKLSILRTLNCAKELDVSNQRDRIYAFMALPQVAEQLVQIQLRPDYFAPYLKTYHRFAEEYIRASGSTELLDYVSHDEESLISGTASWVPRWDICTWSLSPSSSASSGIRSRTFSTPEPLITESELLKVRGVVVDIVHYASDVFDWDTTTSESLKSVWDTVMLAQTDSPYGSLSYRLDAFLDALSSGIYDGERSQWRRARQRFRVEVLLKQNPGDRQHSKGDSIMAETDDTIDLYFDKVRSRVHNRRIVLTQRGYLGLAPLPAREGDSCALIFGCAKPCLLRKAEQDLSYQLIGATTLIGKDWYEEEDGGVSFMDTLGEDDSREWVDWDVEEQDIYLC</sequence>
<keyword evidence="3" id="KW-1185">Reference proteome</keyword>
<dbReference type="Pfam" id="PF06985">
    <property type="entry name" value="HET"/>
    <property type="match status" value="1"/>
</dbReference>
<evidence type="ECO:0000313" key="3">
    <source>
        <dbReference type="Proteomes" id="UP000663193"/>
    </source>
</evidence>
<dbReference type="EMBL" id="CP069035">
    <property type="protein sequence ID" value="QRD02492.1"/>
    <property type="molecule type" value="Genomic_DNA"/>
</dbReference>
<evidence type="ECO:0000313" key="2">
    <source>
        <dbReference type="EMBL" id="QRD02492.1"/>
    </source>
</evidence>
<evidence type="ECO:0000259" key="1">
    <source>
        <dbReference type="Pfam" id="PF06985"/>
    </source>
</evidence>
<dbReference type="PANTHER" id="PTHR24148:SF64">
    <property type="entry name" value="HETEROKARYON INCOMPATIBILITY DOMAIN-CONTAINING PROTEIN"/>
    <property type="match status" value="1"/>
</dbReference>
<dbReference type="Proteomes" id="UP000663193">
    <property type="component" value="Chromosome 13"/>
</dbReference>
<feature type="domain" description="Heterokaryon incompatibility" evidence="1">
    <location>
        <begin position="47"/>
        <end position="200"/>
    </location>
</feature>
<dbReference type="OrthoDB" id="2157530at2759"/>
<reference evidence="3" key="1">
    <citation type="journal article" date="2021" name="BMC Genomics">
        <title>Chromosome-level genome assembly and manually-curated proteome of model necrotroph Parastagonospora nodorum Sn15 reveals a genome-wide trove of candidate effector homologs, and redundancy of virulence-related functions within an accessory chromosome.</title>
        <authorList>
            <person name="Bertazzoni S."/>
            <person name="Jones D.A.B."/>
            <person name="Phan H.T."/>
            <person name="Tan K.-C."/>
            <person name="Hane J.K."/>
        </authorList>
    </citation>
    <scope>NUCLEOTIDE SEQUENCE [LARGE SCALE GENOMIC DNA]</scope>
    <source>
        <strain evidence="3">SN15 / ATCC MYA-4574 / FGSC 10173)</strain>
    </source>
</reference>
<accession>A0A7U2FBZ9</accession>
<dbReference type="VEuPathDB" id="FungiDB:JI435_054330"/>
<gene>
    <name evidence="2" type="ORF">JI435_054330</name>
</gene>
<organism evidence="2 3">
    <name type="scientific">Phaeosphaeria nodorum (strain SN15 / ATCC MYA-4574 / FGSC 10173)</name>
    <name type="common">Glume blotch fungus</name>
    <name type="synonym">Parastagonospora nodorum</name>
    <dbReference type="NCBI Taxonomy" id="321614"/>
    <lineage>
        <taxon>Eukaryota</taxon>
        <taxon>Fungi</taxon>
        <taxon>Dikarya</taxon>
        <taxon>Ascomycota</taxon>
        <taxon>Pezizomycotina</taxon>
        <taxon>Dothideomycetes</taxon>
        <taxon>Pleosporomycetidae</taxon>
        <taxon>Pleosporales</taxon>
        <taxon>Pleosporineae</taxon>
        <taxon>Phaeosphaeriaceae</taxon>
        <taxon>Parastagonospora</taxon>
    </lineage>
</organism>
<dbReference type="KEGG" id="pno:SNOG_05433"/>
<proteinExistence type="predicted"/>
<dbReference type="OMA" id="DISSIWE"/>
<dbReference type="AlphaFoldDB" id="A0A7U2FBZ9"/>
<dbReference type="InterPro" id="IPR052895">
    <property type="entry name" value="HetReg/Transcr_Mod"/>
</dbReference>
<dbReference type="PANTHER" id="PTHR24148">
    <property type="entry name" value="ANKYRIN REPEAT DOMAIN-CONTAINING PROTEIN 39 HOMOLOG-RELATED"/>
    <property type="match status" value="1"/>
</dbReference>
<dbReference type="InterPro" id="IPR010730">
    <property type="entry name" value="HET"/>
</dbReference>
<dbReference type="RefSeq" id="XP_001795838.1">
    <property type="nucleotide sequence ID" value="XM_001795786.1"/>
</dbReference>